<dbReference type="AlphaFoldDB" id="A0AAV8VNA3"/>
<keyword evidence="2" id="KW-1185">Reference proteome</keyword>
<dbReference type="PANTHER" id="PTHR10773">
    <property type="entry name" value="DNA-DIRECTED RNA POLYMERASES I, II, AND III SUBUNIT RPABC2"/>
    <property type="match status" value="1"/>
</dbReference>
<evidence type="ECO:0000313" key="2">
    <source>
        <dbReference type="Proteomes" id="UP001159042"/>
    </source>
</evidence>
<reference evidence="1 2" key="1">
    <citation type="journal article" date="2023" name="Insect Mol. Biol.">
        <title>Genome sequencing provides insights into the evolution of gene families encoding plant cell wall-degrading enzymes in longhorned beetles.</title>
        <authorList>
            <person name="Shin N.R."/>
            <person name="Okamura Y."/>
            <person name="Kirsch R."/>
            <person name="Pauchet Y."/>
        </authorList>
    </citation>
    <scope>NUCLEOTIDE SEQUENCE [LARGE SCALE GENOMIC DNA]</scope>
    <source>
        <strain evidence="1">EAD_L_NR</strain>
    </source>
</reference>
<dbReference type="Proteomes" id="UP001159042">
    <property type="component" value="Unassembled WGS sequence"/>
</dbReference>
<gene>
    <name evidence="1" type="ORF">NQ315_008284</name>
</gene>
<dbReference type="PANTHER" id="PTHR10773:SF19">
    <property type="match status" value="1"/>
</dbReference>
<name>A0AAV8VNA3_9CUCU</name>
<accession>A0AAV8VNA3</accession>
<evidence type="ECO:0000313" key="1">
    <source>
        <dbReference type="EMBL" id="KAJ8915396.1"/>
    </source>
</evidence>
<comment type="caution">
    <text evidence="1">The sequence shown here is derived from an EMBL/GenBank/DDBJ whole genome shotgun (WGS) entry which is preliminary data.</text>
</comment>
<sequence length="257" mass="30194">MEKQESNKTNGIIKEDFRGKHTNHVSVDISIRKGVKEHIESIPRIESHYCRADTKREFIEGSKTIADLHRDYTIMCQEKNINSASYRTYYEIFTKEFNIGFFCPRKDQCDLCTEYTNASEEGKQVIQEKYERHQKEKELSRKEKEITHKYLIRGHTQNAADNVHSVIEKQISRYKRSAAIYAPDQYITLIRQAKKTGRPYKVKEMSYDDFVDLKDLSKKMGIKDAYKNENGDVVRITDIKVFEIVGRAVTYCIRLVL</sequence>
<proteinExistence type="predicted"/>
<dbReference type="EMBL" id="JANEYG010000054">
    <property type="protein sequence ID" value="KAJ8915396.1"/>
    <property type="molecule type" value="Genomic_DNA"/>
</dbReference>
<organism evidence="1 2">
    <name type="scientific">Exocentrus adspersus</name>
    <dbReference type="NCBI Taxonomy" id="1586481"/>
    <lineage>
        <taxon>Eukaryota</taxon>
        <taxon>Metazoa</taxon>
        <taxon>Ecdysozoa</taxon>
        <taxon>Arthropoda</taxon>
        <taxon>Hexapoda</taxon>
        <taxon>Insecta</taxon>
        <taxon>Pterygota</taxon>
        <taxon>Neoptera</taxon>
        <taxon>Endopterygota</taxon>
        <taxon>Coleoptera</taxon>
        <taxon>Polyphaga</taxon>
        <taxon>Cucujiformia</taxon>
        <taxon>Chrysomeloidea</taxon>
        <taxon>Cerambycidae</taxon>
        <taxon>Lamiinae</taxon>
        <taxon>Acanthocinini</taxon>
        <taxon>Exocentrus</taxon>
    </lineage>
</organism>
<protein>
    <submittedName>
        <fullName evidence="1">Uncharacterized protein</fullName>
    </submittedName>
</protein>